<protein>
    <recommendedName>
        <fullName evidence="5">Ricin B lectin domain-containing protein</fullName>
    </recommendedName>
</protein>
<evidence type="ECO:0008006" key="5">
    <source>
        <dbReference type="Google" id="ProtNLM"/>
    </source>
</evidence>
<evidence type="ECO:0000313" key="3">
    <source>
        <dbReference type="EMBL" id="KAF2763165.1"/>
    </source>
</evidence>
<accession>A0A6A6WLT9</accession>
<evidence type="ECO:0000313" key="4">
    <source>
        <dbReference type="Proteomes" id="UP000799437"/>
    </source>
</evidence>
<organism evidence="3 4">
    <name type="scientific">Pseudovirgaria hyperparasitica</name>
    <dbReference type="NCBI Taxonomy" id="470096"/>
    <lineage>
        <taxon>Eukaryota</taxon>
        <taxon>Fungi</taxon>
        <taxon>Dikarya</taxon>
        <taxon>Ascomycota</taxon>
        <taxon>Pezizomycotina</taxon>
        <taxon>Dothideomycetes</taxon>
        <taxon>Dothideomycetes incertae sedis</taxon>
        <taxon>Acrospermales</taxon>
        <taxon>Acrospermaceae</taxon>
        <taxon>Pseudovirgaria</taxon>
    </lineage>
</organism>
<evidence type="ECO:0000256" key="2">
    <source>
        <dbReference type="SAM" id="Phobius"/>
    </source>
</evidence>
<feature type="transmembrane region" description="Helical" evidence="2">
    <location>
        <begin position="219"/>
        <end position="241"/>
    </location>
</feature>
<sequence>MSDPGANFDKDHWYHIQTQGNRDQYVIGTYLYADNGTVGGVFNNNIDGGKPEEQRWQFFPVGDSFVLRTVASGHTGYLRAVYSVNETYNNGRTVVAMANETLLDPGEVAGGDGNASIFWNVGFWDDGSQYLWNRDNGSDWRLLMKPNAFTVLDRNLTGPPDGMRFNLSRADPISDQRYSSILLPSAGGVTTATLSGAPTGAATGGTDSGSGGLSTGAQAGIGVGVGIVGLVAIILGVWFLLRRRQQTRRVHDAPIAQSEQYHTVDKKYFPDGPPDSYAELGGGQGSFPAEMFAEGGMHKVNNTPAELPSEPAVTNRPPNS</sequence>
<reference evidence="3" key="1">
    <citation type="journal article" date="2020" name="Stud. Mycol.">
        <title>101 Dothideomycetes genomes: a test case for predicting lifestyles and emergence of pathogens.</title>
        <authorList>
            <person name="Haridas S."/>
            <person name="Albert R."/>
            <person name="Binder M."/>
            <person name="Bloem J."/>
            <person name="Labutti K."/>
            <person name="Salamov A."/>
            <person name="Andreopoulos B."/>
            <person name="Baker S."/>
            <person name="Barry K."/>
            <person name="Bills G."/>
            <person name="Bluhm B."/>
            <person name="Cannon C."/>
            <person name="Castanera R."/>
            <person name="Culley D."/>
            <person name="Daum C."/>
            <person name="Ezra D."/>
            <person name="Gonzalez J."/>
            <person name="Henrissat B."/>
            <person name="Kuo A."/>
            <person name="Liang C."/>
            <person name="Lipzen A."/>
            <person name="Lutzoni F."/>
            <person name="Magnuson J."/>
            <person name="Mondo S."/>
            <person name="Nolan M."/>
            <person name="Ohm R."/>
            <person name="Pangilinan J."/>
            <person name="Park H.-J."/>
            <person name="Ramirez L."/>
            <person name="Alfaro M."/>
            <person name="Sun H."/>
            <person name="Tritt A."/>
            <person name="Yoshinaga Y."/>
            <person name="Zwiers L.-H."/>
            <person name="Turgeon B."/>
            <person name="Goodwin S."/>
            <person name="Spatafora J."/>
            <person name="Crous P."/>
            <person name="Grigoriev I."/>
        </authorList>
    </citation>
    <scope>NUCLEOTIDE SEQUENCE</scope>
    <source>
        <strain evidence="3">CBS 121739</strain>
    </source>
</reference>
<evidence type="ECO:0000256" key="1">
    <source>
        <dbReference type="SAM" id="MobiDB-lite"/>
    </source>
</evidence>
<gene>
    <name evidence="3" type="ORF">EJ05DRAFT_506785</name>
</gene>
<feature type="region of interest" description="Disordered" evidence="1">
    <location>
        <begin position="265"/>
        <end position="320"/>
    </location>
</feature>
<dbReference type="Proteomes" id="UP000799437">
    <property type="component" value="Unassembled WGS sequence"/>
</dbReference>
<keyword evidence="2" id="KW-1133">Transmembrane helix</keyword>
<keyword evidence="4" id="KW-1185">Reference proteome</keyword>
<keyword evidence="2" id="KW-0472">Membrane</keyword>
<keyword evidence="2" id="KW-0812">Transmembrane</keyword>
<dbReference type="EMBL" id="ML996565">
    <property type="protein sequence ID" value="KAF2763165.1"/>
    <property type="molecule type" value="Genomic_DNA"/>
</dbReference>
<dbReference type="GeneID" id="54488913"/>
<dbReference type="RefSeq" id="XP_033605616.1">
    <property type="nucleotide sequence ID" value="XM_033747859.1"/>
</dbReference>
<proteinExistence type="predicted"/>
<dbReference type="AlphaFoldDB" id="A0A6A6WLT9"/>
<name>A0A6A6WLT9_9PEZI</name>
<dbReference type="OrthoDB" id="4158815at2759"/>